<sequence>MGAKEAVDGEDIPVIDLDGLHDVDVFLFGFTARLQRRCRPSLTPPSRSAATSASLASPPGFFVGTGTQGGVQETTAWMTITQLAHHSMVFVPIRKGDYYRYLAEFSIGSKKNAAID</sequence>
<reference evidence="2" key="1">
    <citation type="journal article" date="2021" name="bioRxiv">
        <title>Whole Genome Assembly and Annotation of Northern Wild Rice, Zizania palustris L., Supports a Whole Genome Duplication in the Zizania Genus.</title>
        <authorList>
            <person name="Haas M."/>
            <person name="Kono T."/>
            <person name="Macchietto M."/>
            <person name="Millas R."/>
            <person name="McGilp L."/>
            <person name="Shao M."/>
            <person name="Duquette J."/>
            <person name="Hirsch C.N."/>
            <person name="Kimball J."/>
        </authorList>
    </citation>
    <scope>NUCLEOTIDE SEQUENCE</scope>
    <source>
        <tissue evidence="2">Fresh leaf tissue</tissue>
    </source>
</reference>
<comment type="caution">
    <text evidence="2">The sequence shown here is derived from an EMBL/GenBank/DDBJ whole genome shotgun (WGS) entry which is preliminary data.</text>
</comment>
<organism evidence="2 3">
    <name type="scientific">Zizania palustris</name>
    <name type="common">Northern wild rice</name>
    <dbReference type="NCBI Taxonomy" id="103762"/>
    <lineage>
        <taxon>Eukaryota</taxon>
        <taxon>Viridiplantae</taxon>
        <taxon>Streptophyta</taxon>
        <taxon>Embryophyta</taxon>
        <taxon>Tracheophyta</taxon>
        <taxon>Spermatophyta</taxon>
        <taxon>Magnoliopsida</taxon>
        <taxon>Liliopsida</taxon>
        <taxon>Poales</taxon>
        <taxon>Poaceae</taxon>
        <taxon>BOP clade</taxon>
        <taxon>Oryzoideae</taxon>
        <taxon>Oryzeae</taxon>
        <taxon>Zizaniinae</taxon>
        <taxon>Zizania</taxon>
    </lineage>
</organism>
<dbReference type="GO" id="GO:0003955">
    <property type="term" value="F:NAD(P)H dehydrogenase (quinone) activity"/>
    <property type="evidence" value="ECO:0007669"/>
    <property type="project" value="TreeGrafter"/>
</dbReference>
<dbReference type="PANTHER" id="PTHR30546">
    <property type="entry name" value="FLAVODOXIN-RELATED PROTEIN WRBA-RELATED"/>
    <property type="match status" value="1"/>
</dbReference>
<protein>
    <recommendedName>
        <fullName evidence="4">NAD(P)H dehydrogenase (quinone)</fullName>
    </recommendedName>
</protein>
<dbReference type="EMBL" id="JAAALK010000285">
    <property type="protein sequence ID" value="KAG8064430.1"/>
    <property type="molecule type" value="Genomic_DNA"/>
</dbReference>
<proteinExistence type="inferred from homology"/>
<keyword evidence="3" id="KW-1185">Reference proteome</keyword>
<name>A0A8J5RY58_ZIZPA</name>
<comment type="similarity">
    <text evidence="1">Belongs to the WrbA family.</text>
</comment>
<gene>
    <name evidence="2" type="ORF">GUJ93_ZPchr0004g38863</name>
</gene>
<dbReference type="Proteomes" id="UP000729402">
    <property type="component" value="Unassembled WGS sequence"/>
</dbReference>
<evidence type="ECO:0008006" key="4">
    <source>
        <dbReference type="Google" id="ProtNLM"/>
    </source>
</evidence>
<evidence type="ECO:0000313" key="2">
    <source>
        <dbReference type="EMBL" id="KAG8064430.1"/>
    </source>
</evidence>
<dbReference type="PANTHER" id="PTHR30546:SF3">
    <property type="entry name" value="NAD(P)H DEHYDROGENASE (QUINONE) FQR1-LIKE 2-RELATED"/>
    <property type="match status" value="1"/>
</dbReference>
<evidence type="ECO:0000313" key="3">
    <source>
        <dbReference type="Proteomes" id="UP000729402"/>
    </source>
</evidence>
<dbReference type="GO" id="GO:0016020">
    <property type="term" value="C:membrane"/>
    <property type="evidence" value="ECO:0007669"/>
    <property type="project" value="TreeGrafter"/>
</dbReference>
<dbReference type="OrthoDB" id="504689at2759"/>
<evidence type="ECO:0000256" key="1">
    <source>
        <dbReference type="ARBA" id="ARBA00006961"/>
    </source>
</evidence>
<dbReference type="AlphaFoldDB" id="A0A8J5RY58"/>
<accession>A0A8J5RY58</accession>
<reference evidence="2" key="2">
    <citation type="submission" date="2021-02" db="EMBL/GenBank/DDBJ databases">
        <authorList>
            <person name="Kimball J.A."/>
            <person name="Haas M.W."/>
            <person name="Macchietto M."/>
            <person name="Kono T."/>
            <person name="Duquette J."/>
            <person name="Shao M."/>
        </authorList>
    </citation>
    <scope>NUCLEOTIDE SEQUENCE</scope>
    <source>
        <tissue evidence="2">Fresh leaf tissue</tissue>
    </source>
</reference>